<dbReference type="Proteomes" id="UP001165413">
    <property type="component" value="Unassembled WGS sequence"/>
</dbReference>
<name>A0AA41X170_9ALTE</name>
<dbReference type="RefSeq" id="WP_254098119.1">
    <property type="nucleotide sequence ID" value="NZ_JANATA010000001.1"/>
</dbReference>
<dbReference type="GO" id="GO:0035438">
    <property type="term" value="F:cyclic-di-GMP binding"/>
    <property type="evidence" value="ECO:0007669"/>
    <property type="project" value="InterPro"/>
</dbReference>
<evidence type="ECO:0000313" key="2">
    <source>
        <dbReference type="EMBL" id="MCP3427611.1"/>
    </source>
</evidence>
<evidence type="ECO:0000259" key="1">
    <source>
        <dbReference type="Pfam" id="PF07238"/>
    </source>
</evidence>
<reference evidence="2" key="1">
    <citation type="submission" date="2022-07" db="EMBL/GenBank/DDBJ databases">
        <title>Characterization of the Novel Bacterium Alteromonas immobilis LMIT006 and Alteromonas gregis LMIT007.</title>
        <authorList>
            <person name="Lin X."/>
        </authorList>
    </citation>
    <scope>NUCLEOTIDE SEQUENCE</scope>
    <source>
        <strain evidence="2">LMIT007</strain>
    </source>
</reference>
<dbReference type="Pfam" id="PF07238">
    <property type="entry name" value="PilZ"/>
    <property type="match status" value="1"/>
</dbReference>
<gene>
    <name evidence="2" type="ORF">NLF92_01455</name>
</gene>
<dbReference type="AlphaFoldDB" id="A0AA41X170"/>
<proteinExistence type="predicted"/>
<sequence>MTTNNDVTPIPKVSLEDKRNEYAAFFMLAYPVAMNVRWLDTTHPEPDEALLLRTMPDAFLIANEAAALQQTALRPIPSLGEAGVALSAYLTLQSRKVDLMMSHILQQQDDPARRFMSDKIGGAGVAFTHLTPVELGTYAEVKLFIQEEAAAVFCYAEVISCDPKPDSSGYNIALLFNAIREDDQETLVRCTMHLQTKQLRARKQTD</sequence>
<comment type="caution">
    <text evidence="2">The sequence shown here is derived from an EMBL/GenBank/DDBJ whole genome shotgun (WGS) entry which is preliminary data.</text>
</comment>
<dbReference type="EMBL" id="JANATA010000001">
    <property type="protein sequence ID" value="MCP3427611.1"/>
    <property type="molecule type" value="Genomic_DNA"/>
</dbReference>
<organism evidence="2 3">
    <name type="scientific">Opacimonas viscosa</name>
    <dbReference type="NCBI Taxonomy" id="2961944"/>
    <lineage>
        <taxon>Bacteria</taxon>
        <taxon>Pseudomonadati</taxon>
        <taxon>Pseudomonadota</taxon>
        <taxon>Gammaproteobacteria</taxon>
        <taxon>Alteromonadales</taxon>
        <taxon>Alteromonadaceae</taxon>
        <taxon>Opacimonas</taxon>
    </lineage>
</organism>
<keyword evidence="3" id="KW-1185">Reference proteome</keyword>
<accession>A0AA41X170</accession>
<dbReference type="InterPro" id="IPR009875">
    <property type="entry name" value="PilZ_domain"/>
</dbReference>
<evidence type="ECO:0000313" key="3">
    <source>
        <dbReference type="Proteomes" id="UP001165413"/>
    </source>
</evidence>
<feature type="domain" description="PilZ" evidence="1">
    <location>
        <begin position="98"/>
        <end position="191"/>
    </location>
</feature>
<protein>
    <submittedName>
        <fullName evidence="2">PilZ domain-containing protein</fullName>
    </submittedName>
</protein>